<dbReference type="AlphaFoldDB" id="A0A0U1D6Z2"/>
<name>A0A0U1D6Z2_9MYCO</name>
<protein>
    <submittedName>
        <fullName evidence="2">Uncharacterized protein</fullName>
    </submittedName>
</protein>
<feature type="region of interest" description="Disordered" evidence="1">
    <location>
        <begin position="1"/>
        <end position="38"/>
    </location>
</feature>
<evidence type="ECO:0000313" key="2">
    <source>
        <dbReference type="EMBL" id="CQD08445.1"/>
    </source>
</evidence>
<accession>A0A0U1D6Z2</accession>
<proteinExistence type="predicted"/>
<dbReference type="AntiFam" id="ANF00156">
    <property type="entry name" value="Shadow ORF (opposite yahK)"/>
</dbReference>
<dbReference type="EMBL" id="CTEF01000001">
    <property type="protein sequence ID" value="CQD08445.1"/>
    <property type="molecule type" value="Genomic_DNA"/>
</dbReference>
<sequence>MVAGLQVVDAGADRGDHAGPFVPEYHRGRHVPSSGGDVQVGVADAGGGDLDSYLTRTGCGEVDVLDADGSVAVEDGGLDARRLAGGFGCRCRHCVPFCASGRHRHV</sequence>
<organism evidence="2 3">
    <name type="scientific">Mycolicibacterium conceptionense</name>
    <dbReference type="NCBI Taxonomy" id="451644"/>
    <lineage>
        <taxon>Bacteria</taxon>
        <taxon>Bacillati</taxon>
        <taxon>Actinomycetota</taxon>
        <taxon>Actinomycetes</taxon>
        <taxon>Mycobacteriales</taxon>
        <taxon>Mycobacteriaceae</taxon>
        <taxon>Mycolicibacterium</taxon>
    </lineage>
</organism>
<reference evidence="2 3" key="1">
    <citation type="submission" date="2015-03" db="EMBL/GenBank/DDBJ databases">
        <authorList>
            <person name="Murphy D."/>
        </authorList>
    </citation>
    <scope>NUCLEOTIDE SEQUENCE [LARGE SCALE GENOMIC DNA]</scope>
    <source>
        <strain evidence="2 3">D16</strain>
    </source>
</reference>
<dbReference type="Proteomes" id="UP000182227">
    <property type="component" value="Unassembled WGS sequence"/>
</dbReference>
<gene>
    <name evidence="2" type="ORF">BN970_01631</name>
</gene>
<evidence type="ECO:0000313" key="3">
    <source>
        <dbReference type="Proteomes" id="UP000182227"/>
    </source>
</evidence>
<evidence type="ECO:0000256" key="1">
    <source>
        <dbReference type="SAM" id="MobiDB-lite"/>
    </source>
</evidence>